<dbReference type="EMBL" id="LLXL01000453">
    <property type="protein sequence ID" value="PKK72207.1"/>
    <property type="molecule type" value="Genomic_DNA"/>
</dbReference>
<evidence type="ECO:0000313" key="1">
    <source>
        <dbReference type="EMBL" id="PKK72207.1"/>
    </source>
</evidence>
<protein>
    <submittedName>
        <fullName evidence="1">Uncharacterized protein</fullName>
    </submittedName>
</protein>
<proteinExistence type="predicted"/>
<organism evidence="1 2">
    <name type="scientific">Rhizophagus irregularis</name>
    <dbReference type="NCBI Taxonomy" id="588596"/>
    <lineage>
        <taxon>Eukaryota</taxon>
        <taxon>Fungi</taxon>
        <taxon>Fungi incertae sedis</taxon>
        <taxon>Mucoromycota</taxon>
        <taxon>Glomeromycotina</taxon>
        <taxon>Glomeromycetes</taxon>
        <taxon>Glomerales</taxon>
        <taxon>Glomeraceae</taxon>
        <taxon>Rhizophagus</taxon>
    </lineage>
</organism>
<comment type="caution">
    <text evidence="1">The sequence shown here is derived from an EMBL/GenBank/DDBJ whole genome shotgun (WGS) entry which is preliminary data.</text>
</comment>
<dbReference type="AlphaFoldDB" id="A0A2N1NE65"/>
<dbReference type="Proteomes" id="UP000233469">
    <property type="component" value="Unassembled WGS sequence"/>
</dbReference>
<gene>
    <name evidence="1" type="ORF">RhiirC2_743203</name>
</gene>
<reference evidence="1 2" key="2">
    <citation type="submission" date="2017-10" db="EMBL/GenBank/DDBJ databases">
        <title>Extensive intraspecific genome diversity in a model arbuscular mycorrhizal fungus.</title>
        <authorList>
            <person name="Chen E.C.H."/>
            <person name="Morin E."/>
            <person name="Baudet D."/>
            <person name="Noel J."/>
            <person name="Ndikumana S."/>
            <person name="Charron P."/>
            <person name="St-Onge C."/>
            <person name="Giorgi J."/>
            <person name="Grigoriev I.V."/>
            <person name="Roux C."/>
            <person name="Martin F.M."/>
            <person name="Corradi N."/>
        </authorList>
    </citation>
    <scope>NUCLEOTIDE SEQUENCE [LARGE SCALE GENOMIC DNA]</scope>
    <source>
        <strain evidence="1 2">C2</strain>
    </source>
</reference>
<name>A0A2N1NE65_9GLOM</name>
<reference evidence="1 2" key="1">
    <citation type="submission" date="2016-04" db="EMBL/GenBank/DDBJ databases">
        <title>Genome analyses suggest a sexual origin of heterokaryosis in a supposedly ancient asexual fungus.</title>
        <authorList>
            <person name="Ropars J."/>
            <person name="Sedzielewska K."/>
            <person name="Noel J."/>
            <person name="Charron P."/>
            <person name="Farinelli L."/>
            <person name="Marton T."/>
            <person name="Kruger M."/>
            <person name="Pelin A."/>
            <person name="Brachmann A."/>
            <person name="Corradi N."/>
        </authorList>
    </citation>
    <scope>NUCLEOTIDE SEQUENCE [LARGE SCALE GENOMIC DNA]</scope>
    <source>
        <strain evidence="1 2">C2</strain>
    </source>
</reference>
<accession>A0A2N1NE65</accession>
<evidence type="ECO:0000313" key="2">
    <source>
        <dbReference type="Proteomes" id="UP000233469"/>
    </source>
</evidence>
<sequence>MLKWLQNPEHYCINKKYNYEYFIRISDCEKYRNKSEIRNICDLPTLPYRTAQDIPF</sequence>